<feature type="compositionally biased region" description="Acidic residues" evidence="1">
    <location>
        <begin position="515"/>
        <end position="526"/>
    </location>
</feature>
<feature type="compositionally biased region" description="Low complexity" evidence="1">
    <location>
        <begin position="468"/>
        <end position="484"/>
    </location>
</feature>
<dbReference type="AlphaFoldDB" id="A0A409W3F2"/>
<feature type="region of interest" description="Disordered" evidence="1">
    <location>
        <begin position="507"/>
        <end position="526"/>
    </location>
</feature>
<evidence type="ECO:0000313" key="2">
    <source>
        <dbReference type="EMBL" id="PPQ73023.1"/>
    </source>
</evidence>
<feature type="compositionally biased region" description="Low complexity" evidence="1">
    <location>
        <begin position="32"/>
        <end position="41"/>
    </location>
</feature>
<organism evidence="2 3">
    <name type="scientific">Gymnopilus dilepis</name>
    <dbReference type="NCBI Taxonomy" id="231916"/>
    <lineage>
        <taxon>Eukaryota</taxon>
        <taxon>Fungi</taxon>
        <taxon>Dikarya</taxon>
        <taxon>Basidiomycota</taxon>
        <taxon>Agaricomycotina</taxon>
        <taxon>Agaricomycetes</taxon>
        <taxon>Agaricomycetidae</taxon>
        <taxon>Agaricales</taxon>
        <taxon>Agaricineae</taxon>
        <taxon>Hymenogastraceae</taxon>
        <taxon>Gymnopilus</taxon>
    </lineage>
</organism>
<feature type="region of interest" description="Disordered" evidence="1">
    <location>
        <begin position="440"/>
        <end position="484"/>
    </location>
</feature>
<dbReference type="Proteomes" id="UP000284706">
    <property type="component" value="Unassembled WGS sequence"/>
</dbReference>
<dbReference type="OrthoDB" id="2585251at2759"/>
<keyword evidence="3" id="KW-1185">Reference proteome</keyword>
<dbReference type="EMBL" id="NHYE01005427">
    <property type="protein sequence ID" value="PPQ73023.1"/>
    <property type="molecule type" value="Genomic_DNA"/>
</dbReference>
<dbReference type="InParanoid" id="A0A409W3F2"/>
<feature type="region of interest" description="Disordered" evidence="1">
    <location>
        <begin position="396"/>
        <end position="426"/>
    </location>
</feature>
<reference evidence="2 3" key="1">
    <citation type="journal article" date="2018" name="Evol. Lett.">
        <title>Horizontal gene cluster transfer increased hallucinogenic mushroom diversity.</title>
        <authorList>
            <person name="Reynolds H.T."/>
            <person name="Vijayakumar V."/>
            <person name="Gluck-Thaler E."/>
            <person name="Korotkin H.B."/>
            <person name="Matheny P.B."/>
            <person name="Slot J.C."/>
        </authorList>
    </citation>
    <scope>NUCLEOTIDE SEQUENCE [LARGE SCALE GENOMIC DNA]</scope>
    <source>
        <strain evidence="2 3">SRW20</strain>
    </source>
</reference>
<protein>
    <submittedName>
        <fullName evidence="2">Uncharacterized protein</fullName>
    </submittedName>
</protein>
<evidence type="ECO:0000313" key="3">
    <source>
        <dbReference type="Proteomes" id="UP000284706"/>
    </source>
</evidence>
<accession>A0A409W3F2</accession>
<evidence type="ECO:0000256" key="1">
    <source>
        <dbReference type="SAM" id="MobiDB-lite"/>
    </source>
</evidence>
<proteinExistence type="predicted"/>
<gene>
    <name evidence="2" type="ORF">CVT26_014671</name>
</gene>
<dbReference type="STRING" id="231916.A0A409W3F2"/>
<feature type="region of interest" description="Disordered" evidence="1">
    <location>
        <begin position="20"/>
        <end position="41"/>
    </location>
</feature>
<name>A0A409W3F2_9AGAR</name>
<sequence length="526" mass="57589">MMQYASQGLRNAVRKGQNALIHHGGHNGPGGSASANHSSSARAYLHTTPSTPINITLQSIRPRNPSHKLFSASKNFLQRFFTYLTTPGLRLPTHLSEAYGIGVRSLHQPVRGYSIQSGLSLPARDALKNNALRRQANTFLPRSPGPVPPRMGGAAQVGLGTARNFSSARPIFQNLVQNVPIAGRALYEVDWDIEMRKEQQQMRLRAIKSSKKSQKGKEMIKANKQAQKRREVLPEEENVFQKSTESEDIEHYFPAPQAPPVRTYLLIPLAPTPTSRHPLSLNPEMSGREPTLLPPLSDLGVLHASHSTHALRLNTLFTRLDQADVWAHGNVHCSAYSQGHSHHKWDARSGTEEGVCTILKIEFIGWTKAEVRSVIGESGSGWCVLEEVVQDESIVEEDELSDLDSGSLSARPSFASSPEHGPILADEQLFDPSDSLVLPSLDISNSSPERSIGTSVPSELELDDPWADDYQYSSSGSSSYSDLSDLIIDPPSSNGWFGFGHGFGPGVGTNRSGESDLEVVEPMEDF</sequence>
<feature type="compositionally biased region" description="Polar residues" evidence="1">
    <location>
        <begin position="442"/>
        <end position="457"/>
    </location>
</feature>
<comment type="caution">
    <text evidence="2">The sequence shown here is derived from an EMBL/GenBank/DDBJ whole genome shotgun (WGS) entry which is preliminary data.</text>
</comment>